<evidence type="ECO:0008006" key="4">
    <source>
        <dbReference type="Google" id="ProtNLM"/>
    </source>
</evidence>
<dbReference type="EMBL" id="JBEPEK010000333">
    <property type="protein sequence ID" value="MER7184450.1"/>
    <property type="molecule type" value="Genomic_DNA"/>
</dbReference>
<evidence type="ECO:0000313" key="3">
    <source>
        <dbReference type="Proteomes" id="UP001474181"/>
    </source>
</evidence>
<comment type="caution">
    <text evidence="2">The sequence shown here is derived from an EMBL/GenBank/DDBJ whole genome shotgun (WGS) entry which is preliminary data.</text>
</comment>
<dbReference type="RefSeq" id="WP_350786588.1">
    <property type="nucleotide sequence ID" value="NZ_JBEPEK010000333.1"/>
</dbReference>
<reference evidence="2 3" key="1">
    <citation type="submission" date="2024-06" db="EMBL/GenBank/DDBJ databases">
        <title>The Natural Products Discovery Center: Release of the First 8490 Sequenced Strains for Exploring Actinobacteria Biosynthetic Diversity.</title>
        <authorList>
            <person name="Kalkreuter E."/>
            <person name="Kautsar S.A."/>
            <person name="Yang D."/>
            <person name="Bader C.D."/>
            <person name="Teijaro C.N."/>
            <person name="Fluegel L."/>
            <person name="Davis C.M."/>
            <person name="Simpson J.R."/>
            <person name="Lauterbach L."/>
            <person name="Steele A.D."/>
            <person name="Gui C."/>
            <person name="Meng S."/>
            <person name="Li G."/>
            <person name="Viehrig K."/>
            <person name="Ye F."/>
            <person name="Su P."/>
            <person name="Kiefer A.F."/>
            <person name="Nichols A."/>
            <person name="Cepeda A.J."/>
            <person name="Yan W."/>
            <person name="Fan B."/>
            <person name="Jiang Y."/>
            <person name="Adhikari A."/>
            <person name="Zheng C.-J."/>
            <person name="Schuster L."/>
            <person name="Cowan T.M."/>
            <person name="Smanski M.J."/>
            <person name="Chevrette M.G."/>
            <person name="De Carvalho L.P.S."/>
            <person name="Shen B."/>
        </authorList>
    </citation>
    <scope>NUCLEOTIDE SEQUENCE [LARGE SCALE GENOMIC DNA]</scope>
    <source>
        <strain evidence="2 3">NPDC000234</strain>
    </source>
</reference>
<dbReference type="Proteomes" id="UP001474181">
    <property type="component" value="Unassembled WGS sequence"/>
</dbReference>
<evidence type="ECO:0000256" key="1">
    <source>
        <dbReference type="SAM" id="MobiDB-lite"/>
    </source>
</evidence>
<gene>
    <name evidence="2" type="ORF">ABT404_34155</name>
</gene>
<feature type="region of interest" description="Disordered" evidence="1">
    <location>
        <begin position="61"/>
        <end position="81"/>
    </location>
</feature>
<organism evidence="2 3">
    <name type="scientific">Streptomyces hyaluromycini</name>
    <dbReference type="NCBI Taxonomy" id="1377993"/>
    <lineage>
        <taxon>Bacteria</taxon>
        <taxon>Bacillati</taxon>
        <taxon>Actinomycetota</taxon>
        <taxon>Actinomycetes</taxon>
        <taxon>Kitasatosporales</taxon>
        <taxon>Streptomycetaceae</taxon>
        <taxon>Streptomyces</taxon>
    </lineage>
</organism>
<accession>A0ABV1X603</accession>
<evidence type="ECO:0000313" key="2">
    <source>
        <dbReference type="EMBL" id="MER7184450.1"/>
    </source>
</evidence>
<sequence length="184" mass="20114">MPEPKRLVKPLESFVQELALCVATNGDRGPALLWPENSETLPELLRIARLAYHQEQWPYASDAAPPRTDECPQGPGAPGEEAEPLLLASALGALLELRVRPSFRFMHSMSVGEQQASSTVEYTVTVLEGACRCRLTRTDGIPGSTVDLRLRAGGTLFVPRDHAYTLLDVHTPTVLMELLLGEAN</sequence>
<name>A0ABV1X603_9ACTN</name>
<protein>
    <recommendedName>
        <fullName evidence="4">Cupin</fullName>
    </recommendedName>
</protein>
<keyword evidence="3" id="KW-1185">Reference proteome</keyword>
<proteinExistence type="predicted"/>